<proteinExistence type="predicted"/>
<name>A0A3N4LQ66_9PEZI</name>
<dbReference type="AlphaFoldDB" id="A0A3N4LQ66"/>
<keyword evidence="2" id="KW-1185">Reference proteome</keyword>
<dbReference type="EMBL" id="ML121577">
    <property type="protein sequence ID" value="RPB20125.1"/>
    <property type="molecule type" value="Genomic_DNA"/>
</dbReference>
<dbReference type="Proteomes" id="UP000267821">
    <property type="component" value="Unassembled WGS sequence"/>
</dbReference>
<evidence type="ECO:0000313" key="2">
    <source>
        <dbReference type="Proteomes" id="UP000267821"/>
    </source>
</evidence>
<evidence type="ECO:0000313" key="1">
    <source>
        <dbReference type="EMBL" id="RPB20125.1"/>
    </source>
</evidence>
<dbReference type="OrthoDB" id="10473640at2759"/>
<sequence>MPRKASTKSAALKRKPWALSEGLVTRIEKEVKSIGKSRPEVEVHILNNTCYPPETKDIW</sequence>
<dbReference type="InParanoid" id="A0A3N4LQ66"/>
<reference evidence="1 2" key="1">
    <citation type="journal article" date="2018" name="Nat. Ecol. Evol.">
        <title>Pezizomycetes genomes reveal the molecular basis of ectomycorrhizal truffle lifestyle.</title>
        <authorList>
            <person name="Murat C."/>
            <person name="Payen T."/>
            <person name="Noel B."/>
            <person name="Kuo A."/>
            <person name="Morin E."/>
            <person name="Chen J."/>
            <person name="Kohler A."/>
            <person name="Krizsan K."/>
            <person name="Balestrini R."/>
            <person name="Da Silva C."/>
            <person name="Montanini B."/>
            <person name="Hainaut M."/>
            <person name="Levati E."/>
            <person name="Barry K.W."/>
            <person name="Belfiori B."/>
            <person name="Cichocki N."/>
            <person name="Clum A."/>
            <person name="Dockter R.B."/>
            <person name="Fauchery L."/>
            <person name="Guy J."/>
            <person name="Iotti M."/>
            <person name="Le Tacon F."/>
            <person name="Lindquist E.A."/>
            <person name="Lipzen A."/>
            <person name="Malagnac F."/>
            <person name="Mello A."/>
            <person name="Molinier V."/>
            <person name="Miyauchi S."/>
            <person name="Poulain J."/>
            <person name="Riccioni C."/>
            <person name="Rubini A."/>
            <person name="Sitrit Y."/>
            <person name="Splivallo R."/>
            <person name="Traeger S."/>
            <person name="Wang M."/>
            <person name="Zifcakova L."/>
            <person name="Wipf D."/>
            <person name="Zambonelli A."/>
            <person name="Paolocci F."/>
            <person name="Nowrousian M."/>
            <person name="Ottonello S."/>
            <person name="Baldrian P."/>
            <person name="Spatafora J.W."/>
            <person name="Henrissat B."/>
            <person name="Nagy L.G."/>
            <person name="Aury J.M."/>
            <person name="Wincker P."/>
            <person name="Grigoriev I.V."/>
            <person name="Bonfante P."/>
            <person name="Martin F.M."/>
        </authorList>
    </citation>
    <scope>NUCLEOTIDE SEQUENCE [LARGE SCALE GENOMIC DNA]</scope>
    <source>
        <strain evidence="1 2">ATCC MYA-4762</strain>
    </source>
</reference>
<gene>
    <name evidence="1" type="ORF">L211DRAFT_842049</name>
</gene>
<protein>
    <submittedName>
        <fullName evidence="1">Uncharacterized protein</fullName>
    </submittedName>
</protein>
<accession>A0A3N4LQ66</accession>
<organism evidence="1 2">
    <name type="scientific">Terfezia boudieri ATCC MYA-4762</name>
    <dbReference type="NCBI Taxonomy" id="1051890"/>
    <lineage>
        <taxon>Eukaryota</taxon>
        <taxon>Fungi</taxon>
        <taxon>Dikarya</taxon>
        <taxon>Ascomycota</taxon>
        <taxon>Pezizomycotina</taxon>
        <taxon>Pezizomycetes</taxon>
        <taxon>Pezizales</taxon>
        <taxon>Pezizaceae</taxon>
        <taxon>Terfezia</taxon>
    </lineage>
</organism>